<organism evidence="5 6">
    <name type="scientific">Pseudodesulfovibrio karagichevae</name>
    <dbReference type="NCBI Taxonomy" id="3239305"/>
    <lineage>
        <taxon>Bacteria</taxon>
        <taxon>Pseudomonadati</taxon>
        <taxon>Thermodesulfobacteriota</taxon>
        <taxon>Desulfovibrionia</taxon>
        <taxon>Desulfovibrionales</taxon>
        <taxon>Desulfovibrionaceae</taxon>
    </lineage>
</organism>
<evidence type="ECO:0000313" key="6">
    <source>
        <dbReference type="Proteomes" id="UP001568698"/>
    </source>
</evidence>
<reference evidence="5 6" key="1">
    <citation type="submission" date="2024-08" db="EMBL/GenBank/DDBJ databases">
        <title>Sulfate-reducing bacteria isolated from formation water of the oil field in Kazakhstan and description of Pseudodesulfovibrio sp.</title>
        <authorList>
            <person name="Bidzhieva S.K."/>
            <person name="Tourova T.P."/>
            <person name="Grouzdev D.S."/>
            <person name="Beletsky A.V."/>
            <person name="Sokolova D.S."/>
            <person name="Samigullina S.R."/>
            <person name="Poltaraus A.B."/>
            <person name="Avtukh A.N."/>
            <person name="Tereshina V.M."/>
            <person name="Zhaparov N.S."/>
            <person name="Mardanov A.V."/>
            <person name="Nazina T.N."/>
        </authorList>
    </citation>
    <scope>NUCLEOTIDE SEQUENCE [LARGE SCALE GENOMIC DNA]</scope>
    <source>
        <strain evidence="5 6">9FUS</strain>
    </source>
</reference>
<dbReference type="EMBL" id="JBGLYH010000008">
    <property type="protein sequence ID" value="MEZ7196075.1"/>
    <property type="molecule type" value="Genomic_DNA"/>
</dbReference>
<keyword evidence="6" id="KW-1185">Reference proteome</keyword>
<dbReference type="Proteomes" id="UP001568698">
    <property type="component" value="Unassembled WGS sequence"/>
</dbReference>
<evidence type="ECO:0000256" key="1">
    <source>
        <dbReference type="ARBA" id="ARBA00002440"/>
    </source>
</evidence>
<keyword evidence="4" id="KW-0535">Nitrogen fixation</keyword>
<dbReference type="Gene3D" id="3.30.70.120">
    <property type="match status" value="1"/>
</dbReference>
<evidence type="ECO:0000256" key="3">
    <source>
        <dbReference type="ARBA" id="ARBA00023163"/>
    </source>
</evidence>
<protein>
    <submittedName>
        <fullName evidence="5">P-II family nitrogen regulator</fullName>
    </submittedName>
</protein>
<dbReference type="InterPro" id="IPR011322">
    <property type="entry name" value="N-reg_PII-like_a/b"/>
</dbReference>
<dbReference type="PANTHER" id="PTHR30115:SF13">
    <property type="entry name" value="PII-LIKE PROTEIN GLNBI"/>
    <property type="match status" value="1"/>
</dbReference>
<comment type="function">
    <text evidence="1">Could be involved in the regulation of nitrogen fixation.</text>
</comment>
<dbReference type="InterPro" id="IPR002187">
    <property type="entry name" value="N-reg_PII"/>
</dbReference>
<dbReference type="Pfam" id="PF00543">
    <property type="entry name" value="P-II"/>
    <property type="match status" value="1"/>
</dbReference>
<dbReference type="InterPro" id="IPR015867">
    <property type="entry name" value="N-reg_PII/ATP_PRibTrfase_C"/>
</dbReference>
<proteinExistence type="predicted"/>
<dbReference type="PANTHER" id="PTHR30115">
    <property type="entry name" value="NITROGEN REGULATORY PROTEIN P-II"/>
    <property type="match status" value="1"/>
</dbReference>
<accession>A0ABV4K225</accession>
<dbReference type="SMART" id="SM00938">
    <property type="entry name" value="P-II"/>
    <property type="match status" value="1"/>
</dbReference>
<dbReference type="RefSeq" id="WP_371385615.1">
    <property type="nucleotide sequence ID" value="NZ_JBGLYH010000008.1"/>
</dbReference>
<dbReference type="SUPFAM" id="SSF54913">
    <property type="entry name" value="GlnB-like"/>
    <property type="match status" value="1"/>
</dbReference>
<dbReference type="PRINTS" id="PR00340">
    <property type="entry name" value="PIIGLNB"/>
</dbReference>
<name>A0ABV4K225_9BACT</name>
<evidence type="ECO:0000256" key="4">
    <source>
        <dbReference type="ARBA" id="ARBA00023231"/>
    </source>
</evidence>
<keyword evidence="3" id="KW-0804">Transcription</keyword>
<sequence>MYLIQSIIRPEKIGEVTDALAEIGVYGMTKFPVIGRGKQSGLKVGNTMYKELPKEMIQTFVDDDQKDAAVSTIMKAARTGDGNHGDGRVFVLPVVEAYTIRSGDQNI</sequence>
<evidence type="ECO:0000256" key="2">
    <source>
        <dbReference type="ARBA" id="ARBA00023015"/>
    </source>
</evidence>
<evidence type="ECO:0000313" key="5">
    <source>
        <dbReference type="EMBL" id="MEZ7196075.1"/>
    </source>
</evidence>
<gene>
    <name evidence="5" type="ORF">AB6M95_04880</name>
</gene>
<comment type="caution">
    <text evidence="5">The sequence shown here is derived from an EMBL/GenBank/DDBJ whole genome shotgun (WGS) entry which is preliminary data.</text>
</comment>
<dbReference type="PROSITE" id="PS51343">
    <property type="entry name" value="PII_GLNB_DOM"/>
    <property type="match status" value="1"/>
</dbReference>
<keyword evidence="2" id="KW-0805">Transcription regulation</keyword>